<dbReference type="GO" id="GO:0016853">
    <property type="term" value="F:isomerase activity"/>
    <property type="evidence" value="ECO:0007669"/>
    <property type="project" value="UniProtKB-KW"/>
</dbReference>
<evidence type="ECO:0000313" key="4">
    <source>
        <dbReference type="Proteomes" id="UP000219072"/>
    </source>
</evidence>
<dbReference type="CDD" id="cd03024">
    <property type="entry name" value="DsbA_FrnE"/>
    <property type="match status" value="1"/>
</dbReference>
<dbReference type="SUPFAM" id="SSF52833">
    <property type="entry name" value="Thioredoxin-like"/>
    <property type="match status" value="1"/>
</dbReference>
<dbReference type="PANTHER" id="PTHR13887:SF41">
    <property type="entry name" value="THIOREDOXIN SUPERFAMILY PROTEIN"/>
    <property type="match status" value="1"/>
</dbReference>
<dbReference type="GO" id="GO:0016491">
    <property type="term" value="F:oxidoreductase activity"/>
    <property type="evidence" value="ECO:0007669"/>
    <property type="project" value="InterPro"/>
</dbReference>
<dbReference type="PANTHER" id="PTHR13887">
    <property type="entry name" value="GLUTATHIONE S-TRANSFERASE KAPPA"/>
    <property type="match status" value="1"/>
</dbReference>
<organism evidence="3 4">
    <name type="scientific">Streptomyces zhaozhouensis</name>
    <dbReference type="NCBI Taxonomy" id="1300267"/>
    <lineage>
        <taxon>Bacteria</taxon>
        <taxon>Bacillati</taxon>
        <taxon>Actinomycetota</taxon>
        <taxon>Actinomycetes</taxon>
        <taxon>Kitasatosporales</taxon>
        <taxon>Streptomycetaceae</taxon>
        <taxon>Streptomyces</taxon>
    </lineage>
</organism>
<protein>
    <submittedName>
        <fullName evidence="3">Predicted dithiol-disulfide isomerase, DsbA family</fullName>
    </submittedName>
</protein>
<reference evidence="3 4" key="1">
    <citation type="submission" date="2017-09" db="EMBL/GenBank/DDBJ databases">
        <authorList>
            <person name="Ehlers B."/>
            <person name="Leendertz F.H."/>
        </authorList>
    </citation>
    <scope>NUCLEOTIDE SEQUENCE [LARGE SCALE GENOMIC DNA]</scope>
    <source>
        <strain evidence="3 4">CGMCC 4.7095</strain>
    </source>
</reference>
<dbReference type="AlphaFoldDB" id="A0A286DJT0"/>
<keyword evidence="4" id="KW-1185">Reference proteome</keyword>
<proteinExistence type="predicted"/>
<accession>A0A286DJT0</accession>
<dbReference type="Proteomes" id="UP000219072">
    <property type="component" value="Unassembled WGS sequence"/>
</dbReference>
<feature type="domain" description="DSBA-like thioredoxin" evidence="2">
    <location>
        <begin position="13"/>
        <end position="211"/>
    </location>
</feature>
<gene>
    <name evidence="3" type="ORF">SAMN06297387_101439</name>
</gene>
<evidence type="ECO:0000259" key="2">
    <source>
        <dbReference type="Pfam" id="PF01323"/>
    </source>
</evidence>
<dbReference type="Pfam" id="PF01323">
    <property type="entry name" value="DSBA"/>
    <property type="match status" value="1"/>
</dbReference>
<dbReference type="InterPro" id="IPR036249">
    <property type="entry name" value="Thioredoxin-like_sf"/>
</dbReference>
<sequence>MTETTEAAAAMRVEIWGDIVCPWCYLGAARFERALADFPHRDRVEVVHRSFELDPRRESGVTEPVSELLARRYGPRAAEMERSVAELAESEGLPYRTERLVGNTLDAHRLLQFAGERGLRHRLVDVLYAANFARGEDLFGVEALVGLAVEAGLDAEEARGVLEDPTAYRDAVHTDQRTAARLGATGVPFFVLDGRLGVAGGQSVDVFAQALDRAWGDRSPLERLGGTDAEDGEVCAPGGDC</sequence>
<feature type="region of interest" description="Disordered" evidence="1">
    <location>
        <begin position="222"/>
        <end position="241"/>
    </location>
</feature>
<evidence type="ECO:0000313" key="3">
    <source>
        <dbReference type="EMBL" id="SOD59015.1"/>
    </source>
</evidence>
<dbReference type="InterPro" id="IPR001853">
    <property type="entry name" value="DSBA-like_thioredoxin_dom"/>
</dbReference>
<dbReference type="EMBL" id="OCNE01000001">
    <property type="protein sequence ID" value="SOD59015.1"/>
    <property type="molecule type" value="Genomic_DNA"/>
</dbReference>
<keyword evidence="3" id="KW-0413">Isomerase</keyword>
<dbReference type="Gene3D" id="3.40.30.10">
    <property type="entry name" value="Glutaredoxin"/>
    <property type="match status" value="1"/>
</dbReference>
<evidence type="ECO:0000256" key="1">
    <source>
        <dbReference type="SAM" id="MobiDB-lite"/>
    </source>
</evidence>
<name>A0A286DJT0_9ACTN</name>